<dbReference type="AlphaFoldDB" id="A0A0F9GWT8"/>
<organism evidence="3">
    <name type="scientific">marine sediment metagenome</name>
    <dbReference type="NCBI Taxonomy" id="412755"/>
    <lineage>
        <taxon>unclassified sequences</taxon>
        <taxon>metagenomes</taxon>
        <taxon>ecological metagenomes</taxon>
    </lineage>
</organism>
<dbReference type="PANTHER" id="PTHR45947:SF3">
    <property type="entry name" value="SULFOQUINOVOSYL TRANSFERASE SQD2"/>
    <property type="match status" value="1"/>
</dbReference>
<dbReference type="GO" id="GO:0016757">
    <property type="term" value="F:glycosyltransferase activity"/>
    <property type="evidence" value="ECO:0007669"/>
    <property type="project" value="InterPro"/>
</dbReference>
<reference evidence="3" key="1">
    <citation type="journal article" date="2015" name="Nature">
        <title>Complex archaea that bridge the gap between prokaryotes and eukaryotes.</title>
        <authorList>
            <person name="Spang A."/>
            <person name="Saw J.H."/>
            <person name="Jorgensen S.L."/>
            <person name="Zaremba-Niedzwiedzka K."/>
            <person name="Martijn J."/>
            <person name="Lind A.E."/>
            <person name="van Eijk R."/>
            <person name="Schleper C."/>
            <person name="Guy L."/>
            <person name="Ettema T.J."/>
        </authorList>
    </citation>
    <scope>NUCLEOTIDE SEQUENCE</scope>
</reference>
<dbReference type="PANTHER" id="PTHR45947">
    <property type="entry name" value="SULFOQUINOVOSYL TRANSFERASE SQD2"/>
    <property type="match status" value="1"/>
</dbReference>
<evidence type="ECO:0000259" key="2">
    <source>
        <dbReference type="Pfam" id="PF13439"/>
    </source>
</evidence>
<dbReference type="Gene3D" id="3.40.50.2000">
    <property type="entry name" value="Glycogen Phosphorylase B"/>
    <property type="match status" value="2"/>
</dbReference>
<dbReference type="Pfam" id="PF00534">
    <property type="entry name" value="Glycos_transf_1"/>
    <property type="match status" value="1"/>
</dbReference>
<dbReference type="InterPro" id="IPR028098">
    <property type="entry name" value="Glyco_trans_4-like_N"/>
</dbReference>
<dbReference type="SUPFAM" id="SSF53756">
    <property type="entry name" value="UDP-Glycosyltransferase/glycogen phosphorylase"/>
    <property type="match status" value="1"/>
</dbReference>
<evidence type="ECO:0008006" key="4">
    <source>
        <dbReference type="Google" id="ProtNLM"/>
    </source>
</evidence>
<dbReference type="CDD" id="cd03801">
    <property type="entry name" value="GT4_PimA-like"/>
    <property type="match status" value="1"/>
</dbReference>
<gene>
    <name evidence="3" type="ORF">LCGC14_2133100</name>
</gene>
<dbReference type="InterPro" id="IPR050194">
    <property type="entry name" value="Glycosyltransferase_grp1"/>
</dbReference>
<sequence>MNSKKISLVFLTRKTVGGIKAHILDLVRSLDKEKYEISVLGPIDKDFINKLEASGTNFTYVEIADKLNPVKDIISVARISRILKKLQPDILHIHGNKSALVGRWAARLAKVNRVIVTVHNFLTYQQKRGLLSELAFFEERRLAKSTSIIAAVSNQVKTNLVNKEGIDENKIAVVNNGFNVENFEIIKNGTRKRYGISDGDFIALNIARMVEFKGQRYLIEACQKILNEIPNFKLMILGSGPLETRLKKYAKKLGVEKCVIFISHVDDTNKLYSEADCFVLPSINEPFGIVLLEAMAHKLPIVAAKSGGVIDVLDEQSAVLVEPKSSVQIAKAVISLAKEKKISKRISSNAHDILQEQFTLNKMVNKTEKIYHQLMMSS</sequence>
<evidence type="ECO:0000259" key="1">
    <source>
        <dbReference type="Pfam" id="PF00534"/>
    </source>
</evidence>
<dbReference type="EMBL" id="LAZR01026799">
    <property type="protein sequence ID" value="KKL67627.1"/>
    <property type="molecule type" value="Genomic_DNA"/>
</dbReference>
<dbReference type="Pfam" id="PF13439">
    <property type="entry name" value="Glyco_transf_4"/>
    <property type="match status" value="1"/>
</dbReference>
<proteinExistence type="predicted"/>
<evidence type="ECO:0000313" key="3">
    <source>
        <dbReference type="EMBL" id="KKL67627.1"/>
    </source>
</evidence>
<protein>
    <recommendedName>
        <fullName evidence="4">Glycosyltransferase subfamily 4-like N-terminal domain-containing protein</fullName>
    </recommendedName>
</protein>
<feature type="domain" description="Glycosyl transferase family 1" evidence="1">
    <location>
        <begin position="191"/>
        <end position="350"/>
    </location>
</feature>
<accession>A0A0F9GWT8</accession>
<name>A0A0F9GWT8_9ZZZZ</name>
<dbReference type="InterPro" id="IPR001296">
    <property type="entry name" value="Glyco_trans_1"/>
</dbReference>
<feature type="domain" description="Glycosyltransferase subfamily 4-like N-terminal" evidence="2">
    <location>
        <begin position="16"/>
        <end position="181"/>
    </location>
</feature>
<comment type="caution">
    <text evidence="3">The sequence shown here is derived from an EMBL/GenBank/DDBJ whole genome shotgun (WGS) entry which is preliminary data.</text>
</comment>